<reference evidence="1 2" key="1">
    <citation type="submission" date="2019-02" db="EMBL/GenBank/DDBJ databases">
        <title>Deep-cultivation of Planctomycetes and their phenomic and genomic characterization uncovers novel biology.</title>
        <authorList>
            <person name="Wiegand S."/>
            <person name="Jogler M."/>
            <person name="Boedeker C."/>
            <person name="Pinto D."/>
            <person name="Vollmers J."/>
            <person name="Rivas-Marin E."/>
            <person name="Kohn T."/>
            <person name="Peeters S.H."/>
            <person name="Heuer A."/>
            <person name="Rast P."/>
            <person name="Oberbeckmann S."/>
            <person name="Bunk B."/>
            <person name="Jeske O."/>
            <person name="Meyerdierks A."/>
            <person name="Storesund J.E."/>
            <person name="Kallscheuer N."/>
            <person name="Luecker S."/>
            <person name="Lage O.M."/>
            <person name="Pohl T."/>
            <person name="Merkel B.J."/>
            <person name="Hornburger P."/>
            <person name="Mueller R.-W."/>
            <person name="Bruemmer F."/>
            <person name="Labrenz M."/>
            <person name="Spormann A.M."/>
            <person name="Op den Camp H."/>
            <person name="Overmann J."/>
            <person name="Amann R."/>
            <person name="Jetten M.S.M."/>
            <person name="Mascher T."/>
            <person name="Medema M.H."/>
            <person name="Devos D.P."/>
            <person name="Kaster A.-K."/>
            <person name="Ovreas L."/>
            <person name="Rohde M."/>
            <person name="Galperin M.Y."/>
            <person name="Jogler C."/>
        </authorList>
    </citation>
    <scope>NUCLEOTIDE SEQUENCE [LARGE SCALE GENOMIC DNA]</scope>
    <source>
        <strain evidence="1 2">TBK1r</strain>
    </source>
</reference>
<dbReference type="Proteomes" id="UP000318081">
    <property type="component" value="Chromosome"/>
</dbReference>
<accession>A0ABX5XYG7</accession>
<evidence type="ECO:0000313" key="2">
    <source>
        <dbReference type="Proteomes" id="UP000318081"/>
    </source>
</evidence>
<sequence>MKNTPKGIRIALTAGERGAKGKLSMAKRYESTRI</sequence>
<dbReference type="EMBL" id="CP036432">
    <property type="protein sequence ID" value="QDV86801.1"/>
    <property type="molecule type" value="Genomic_DNA"/>
</dbReference>
<name>A0ABX5XYG7_9BACT</name>
<protein>
    <submittedName>
        <fullName evidence="1">Uncharacterized protein</fullName>
    </submittedName>
</protein>
<gene>
    <name evidence="1" type="ORF">TBK1r_58260</name>
</gene>
<organism evidence="1 2">
    <name type="scientific">Stieleria magnilauensis</name>
    <dbReference type="NCBI Taxonomy" id="2527963"/>
    <lineage>
        <taxon>Bacteria</taxon>
        <taxon>Pseudomonadati</taxon>
        <taxon>Planctomycetota</taxon>
        <taxon>Planctomycetia</taxon>
        <taxon>Pirellulales</taxon>
        <taxon>Pirellulaceae</taxon>
        <taxon>Stieleria</taxon>
    </lineage>
</organism>
<proteinExistence type="predicted"/>
<keyword evidence="2" id="KW-1185">Reference proteome</keyword>
<evidence type="ECO:0000313" key="1">
    <source>
        <dbReference type="EMBL" id="QDV86801.1"/>
    </source>
</evidence>